<organism evidence="4 5">
    <name type="scientific">Amborella trichopoda</name>
    <dbReference type="NCBI Taxonomy" id="13333"/>
    <lineage>
        <taxon>Eukaryota</taxon>
        <taxon>Viridiplantae</taxon>
        <taxon>Streptophyta</taxon>
        <taxon>Embryophyta</taxon>
        <taxon>Tracheophyta</taxon>
        <taxon>Spermatophyta</taxon>
        <taxon>Magnoliopsida</taxon>
        <taxon>Amborellales</taxon>
        <taxon>Amborellaceae</taxon>
        <taxon>Amborella</taxon>
    </lineage>
</organism>
<dbReference type="Pfam" id="PF00098">
    <property type="entry name" value="zf-CCHC"/>
    <property type="match status" value="1"/>
</dbReference>
<dbReference type="InterPro" id="IPR021109">
    <property type="entry name" value="Peptidase_aspartic_dom_sf"/>
</dbReference>
<feature type="compositionally biased region" description="Basic and acidic residues" evidence="2">
    <location>
        <begin position="173"/>
        <end position="183"/>
    </location>
</feature>
<dbReference type="OMA" id="ARPQNMQ"/>
<proteinExistence type="predicted"/>
<evidence type="ECO:0000313" key="4">
    <source>
        <dbReference type="EMBL" id="ERN11396.1"/>
    </source>
</evidence>
<dbReference type="Pfam" id="PF08284">
    <property type="entry name" value="RVP_2"/>
    <property type="match status" value="1"/>
</dbReference>
<keyword evidence="5" id="KW-1185">Reference proteome</keyword>
<dbReference type="InterPro" id="IPR001969">
    <property type="entry name" value="Aspartic_peptidase_AS"/>
</dbReference>
<name>W1PUL3_AMBTC</name>
<evidence type="ECO:0000256" key="2">
    <source>
        <dbReference type="SAM" id="MobiDB-lite"/>
    </source>
</evidence>
<accession>W1PUL3</accession>
<dbReference type="PANTHER" id="PTHR15503:SF45">
    <property type="entry name" value="RNA-DIRECTED DNA POLYMERASE HOMOLOG"/>
    <property type="match status" value="1"/>
</dbReference>
<dbReference type="HOGENOM" id="CLU_722298_0_0_1"/>
<dbReference type="Pfam" id="PF03732">
    <property type="entry name" value="Retrotrans_gag"/>
    <property type="match status" value="1"/>
</dbReference>
<dbReference type="Gramene" id="ERN11396">
    <property type="protein sequence ID" value="ERN11396"/>
    <property type="gene ID" value="AMTR_s01849p00006620"/>
</dbReference>
<dbReference type="EMBL" id="KI392703">
    <property type="protein sequence ID" value="ERN11396.1"/>
    <property type="molecule type" value="Genomic_DNA"/>
</dbReference>
<protein>
    <recommendedName>
        <fullName evidence="3">CCHC-type domain-containing protein</fullName>
    </recommendedName>
</protein>
<dbReference type="GO" id="GO:0004190">
    <property type="term" value="F:aspartic-type endopeptidase activity"/>
    <property type="evidence" value="ECO:0007669"/>
    <property type="project" value="InterPro"/>
</dbReference>
<dbReference type="PROSITE" id="PS00141">
    <property type="entry name" value="ASP_PROTEASE"/>
    <property type="match status" value="1"/>
</dbReference>
<evidence type="ECO:0000313" key="5">
    <source>
        <dbReference type="Proteomes" id="UP000017836"/>
    </source>
</evidence>
<dbReference type="InterPro" id="IPR001878">
    <property type="entry name" value="Znf_CCHC"/>
</dbReference>
<feature type="region of interest" description="Disordered" evidence="2">
    <location>
        <begin position="142"/>
        <end position="192"/>
    </location>
</feature>
<dbReference type="GO" id="GO:0006508">
    <property type="term" value="P:proteolysis"/>
    <property type="evidence" value="ECO:0007669"/>
    <property type="project" value="InterPro"/>
</dbReference>
<evidence type="ECO:0000259" key="3">
    <source>
        <dbReference type="PROSITE" id="PS50158"/>
    </source>
</evidence>
<dbReference type="CDD" id="cd00303">
    <property type="entry name" value="retropepsin_like"/>
    <property type="match status" value="1"/>
</dbReference>
<reference evidence="5" key="1">
    <citation type="journal article" date="2013" name="Science">
        <title>The Amborella genome and the evolution of flowering plants.</title>
        <authorList>
            <consortium name="Amborella Genome Project"/>
        </authorList>
    </citation>
    <scope>NUCLEOTIDE SEQUENCE [LARGE SCALE GENOMIC DNA]</scope>
</reference>
<dbReference type="PANTHER" id="PTHR15503">
    <property type="entry name" value="LDOC1 RELATED"/>
    <property type="match status" value="1"/>
</dbReference>
<dbReference type="Gene3D" id="2.40.70.10">
    <property type="entry name" value="Acid Proteases"/>
    <property type="match status" value="1"/>
</dbReference>
<gene>
    <name evidence="4" type="ORF">AMTR_s01849p00006620</name>
</gene>
<feature type="domain" description="CCHC-type" evidence="3">
    <location>
        <begin position="212"/>
        <end position="226"/>
    </location>
</feature>
<dbReference type="PROSITE" id="PS50158">
    <property type="entry name" value="ZF_CCHC"/>
    <property type="match status" value="1"/>
</dbReference>
<dbReference type="InterPro" id="IPR032567">
    <property type="entry name" value="RTL1-rel"/>
</dbReference>
<dbReference type="GO" id="GO:0003676">
    <property type="term" value="F:nucleic acid binding"/>
    <property type="evidence" value="ECO:0007669"/>
    <property type="project" value="InterPro"/>
</dbReference>
<dbReference type="InterPro" id="IPR005162">
    <property type="entry name" value="Retrotrans_gag_dom"/>
</dbReference>
<dbReference type="eggNOG" id="KOG0017">
    <property type="taxonomic scope" value="Eukaryota"/>
</dbReference>
<sequence>MLRVDGNDRVKCASYMLRKDARIWWEVVEQTKDVDTMNWDDFKRVFNEKYYNSAVLAAKVDEFTGLVQGSLTVTEYAQKFDRLAKFAPDLVPTDRVRAHRFVEGLKPMVARDVEIVSRGQFSYAQVVEMALTAERSENKIWKENAARRESKKGGANSNDHKKRGQDQSGQPSQDKRYKSDNDQRFNGSSGRNIPECPKCTKRHLGECRAKACYKCGKEGHIKRNCPLWGQTGNRAEPKKDDKYVPARVFAITQAEAEASPSVVSGQIPMANTTCKVLFDSGATHSFIASTIVNHINAPSELFTVGFGTMLPSGEVVISRNWLRGIPVRIDGRELFVDLIVLDLFDFDVILGMDFLTKYGASIDCKQKKVVFTPEDGETFEFRG</sequence>
<evidence type="ECO:0000256" key="1">
    <source>
        <dbReference type="PROSITE-ProRule" id="PRU00047"/>
    </source>
</evidence>
<dbReference type="Proteomes" id="UP000017836">
    <property type="component" value="Unassembled WGS sequence"/>
</dbReference>
<dbReference type="Gene3D" id="4.10.60.10">
    <property type="entry name" value="Zinc finger, CCHC-type"/>
    <property type="match status" value="1"/>
</dbReference>
<keyword evidence="1" id="KW-0863">Zinc-finger</keyword>
<dbReference type="SMART" id="SM00343">
    <property type="entry name" value="ZnF_C2HC"/>
    <property type="match status" value="1"/>
</dbReference>
<keyword evidence="1" id="KW-0862">Zinc</keyword>
<feature type="compositionally biased region" description="Basic and acidic residues" evidence="2">
    <location>
        <begin position="142"/>
        <end position="152"/>
    </location>
</feature>
<keyword evidence="1" id="KW-0479">Metal-binding</keyword>
<dbReference type="AlphaFoldDB" id="W1PUL3"/>
<dbReference type="SUPFAM" id="SSF50630">
    <property type="entry name" value="Acid proteases"/>
    <property type="match status" value="1"/>
</dbReference>
<dbReference type="GO" id="GO:0008270">
    <property type="term" value="F:zinc ion binding"/>
    <property type="evidence" value="ECO:0007669"/>
    <property type="project" value="UniProtKB-KW"/>
</dbReference>